<keyword evidence="4" id="KW-1185">Reference proteome</keyword>
<gene>
    <name evidence="3" type="ORF">E4K62_12815</name>
</gene>
<dbReference type="Gene3D" id="3.40.50.1820">
    <property type="entry name" value="alpha/beta hydrolase"/>
    <property type="match status" value="1"/>
</dbReference>
<feature type="region of interest" description="Disordered" evidence="1">
    <location>
        <begin position="1"/>
        <end position="26"/>
    </location>
</feature>
<dbReference type="EMBL" id="CP038266">
    <property type="protein sequence ID" value="QBR89481.1"/>
    <property type="molecule type" value="Genomic_DNA"/>
</dbReference>
<dbReference type="SUPFAM" id="SSF53474">
    <property type="entry name" value="alpha/beta-Hydrolases"/>
    <property type="match status" value="1"/>
</dbReference>
<dbReference type="InterPro" id="IPR029058">
    <property type="entry name" value="AB_hydrolase_fold"/>
</dbReference>
<evidence type="ECO:0000259" key="2">
    <source>
        <dbReference type="Pfam" id="PF12697"/>
    </source>
</evidence>
<reference evidence="3 4" key="1">
    <citation type="submission" date="2019-03" db="EMBL/GenBank/DDBJ databases">
        <authorList>
            <person name="Dong K."/>
        </authorList>
    </citation>
    <scope>NUCLEOTIDE SEQUENCE [LARGE SCALE GENOMIC DNA]</scope>
    <source>
        <strain evidence="4">dk512</strain>
    </source>
</reference>
<protein>
    <submittedName>
        <fullName evidence="3">Alpha/beta hydrolase</fullName>
    </submittedName>
</protein>
<organism evidence="3 4">
    <name type="scientific">Microbacterium wangchenii</name>
    <dbReference type="NCBI Taxonomy" id="2541726"/>
    <lineage>
        <taxon>Bacteria</taxon>
        <taxon>Bacillati</taxon>
        <taxon>Actinomycetota</taxon>
        <taxon>Actinomycetes</taxon>
        <taxon>Micrococcales</taxon>
        <taxon>Microbacteriaceae</taxon>
        <taxon>Microbacterium</taxon>
    </lineage>
</organism>
<dbReference type="RefSeq" id="WP_135068024.1">
    <property type="nucleotide sequence ID" value="NZ_CP038266.1"/>
</dbReference>
<keyword evidence="3" id="KW-0378">Hydrolase</keyword>
<evidence type="ECO:0000313" key="4">
    <source>
        <dbReference type="Proteomes" id="UP000295748"/>
    </source>
</evidence>
<dbReference type="PANTHER" id="PTHR43433:SF5">
    <property type="entry name" value="AB HYDROLASE-1 DOMAIN-CONTAINING PROTEIN"/>
    <property type="match status" value="1"/>
</dbReference>
<proteinExistence type="predicted"/>
<dbReference type="GO" id="GO:0016787">
    <property type="term" value="F:hydrolase activity"/>
    <property type="evidence" value="ECO:0007669"/>
    <property type="project" value="UniProtKB-KW"/>
</dbReference>
<evidence type="ECO:0000313" key="3">
    <source>
        <dbReference type="EMBL" id="QBR89481.1"/>
    </source>
</evidence>
<dbReference type="PANTHER" id="PTHR43433">
    <property type="entry name" value="HYDROLASE, ALPHA/BETA FOLD FAMILY PROTEIN"/>
    <property type="match status" value="1"/>
</dbReference>
<evidence type="ECO:0000256" key="1">
    <source>
        <dbReference type="SAM" id="MobiDB-lite"/>
    </source>
</evidence>
<dbReference type="Proteomes" id="UP000295748">
    <property type="component" value="Chromosome"/>
</dbReference>
<sequence length="281" mass="29844">MPKKNASPDRSLHEVTSADGTEISYERSGQGPTVILVAQALSDLRDNRRLAAVLADTHTVVNYDRRGRGNSGDAGAWKAAREIEDIEALIDAHGGSAVLFGASSGAVLALDSAAALPEKVVGLIAFEPPVIVDDRRAPVPRDLAVRLEQLVGEGRGSDAVREFTRIALGASPFMVGAMRLMVGPWRTMVGMARTTVYDTRLCAGLQDGKPLAADRWKGLRAPSLVLVGSKSEPFMQSGTRELSTLIGARYATIEGAHHATPMMRPAALIPSVLSFLDAARP</sequence>
<dbReference type="InterPro" id="IPR050471">
    <property type="entry name" value="AB_hydrolase"/>
</dbReference>
<dbReference type="Pfam" id="PF12697">
    <property type="entry name" value="Abhydrolase_6"/>
    <property type="match status" value="1"/>
</dbReference>
<feature type="compositionally biased region" description="Basic and acidic residues" evidence="1">
    <location>
        <begin position="1"/>
        <end position="13"/>
    </location>
</feature>
<feature type="domain" description="AB hydrolase-1" evidence="2">
    <location>
        <begin position="49"/>
        <end position="268"/>
    </location>
</feature>
<dbReference type="InterPro" id="IPR000073">
    <property type="entry name" value="AB_hydrolase_1"/>
</dbReference>
<accession>A0ABX5SW68</accession>
<name>A0ABX5SW68_9MICO</name>